<feature type="compositionally biased region" description="Basic residues" evidence="6">
    <location>
        <begin position="428"/>
        <end position="439"/>
    </location>
</feature>
<dbReference type="PANTHER" id="PTHR47963">
    <property type="entry name" value="DEAD-BOX ATP-DEPENDENT RNA HELICASE 47, MITOCHONDRIAL"/>
    <property type="match status" value="1"/>
</dbReference>
<feature type="compositionally biased region" description="Basic residues" evidence="6">
    <location>
        <begin position="403"/>
        <end position="420"/>
    </location>
</feature>
<gene>
    <name evidence="10" type="ORF">QR721_07935</name>
</gene>
<keyword evidence="4" id="KW-0067">ATP-binding</keyword>
<feature type="domain" description="Helicase C-terminal" evidence="8">
    <location>
        <begin position="235"/>
        <end position="380"/>
    </location>
</feature>
<dbReference type="InterPro" id="IPR001650">
    <property type="entry name" value="Helicase_C-like"/>
</dbReference>
<evidence type="ECO:0000259" key="9">
    <source>
        <dbReference type="PROSITE" id="PS51195"/>
    </source>
</evidence>
<dbReference type="CDD" id="cd18787">
    <property type="entry name" value="SF2_C_DEAD"/>
    <property type="match status" value="1"/>
</dbReference>
<protein>
    <submittedName>
        <fullName evidence="10">DEAD/DEAH box helicase</fullName>
        <ecNumber evidence="10">3.6.4.-</ecNumber>
    </submittedName>
</protein>
<accession>A0ABY9KRP8</accession>
<dbReference type="Proteomes" id="UP001180087">
    <property type="component" value="Chromosome"/>
</dbReference>
<dbReference type="InterPro" id="IPR050547">
    <property type="entry name" value="DEAD_box_RNA_helicases"/>
</dbReference>
<sequence length="439" mass="49836">MEKNRFSQFNLQNGLLQAVERLKFKKPTEIQEKVIPKALSGLSVIGQSHTGSGKTHAYLLPLFSRIDPELNEVQCVITAPTRELATQIFEDVKNLISFSGNEEKISAKLLIGGTDKKRMAEKLKNVPHVVVGTPGRILEMVNQEALSIYEADAFVIDEADLMIDLGFINEVDQLLVKSRQDIQLLVFSATIPQRLEHFLKKYMENPLHVKIDNGISPETLEHRLIPLKHRSEGDMILKIAEVIQPYLAMVFTNSKEQADKLSAELIGKGLNVGLLHGGLSPRERKRVLKDIQSLRFEFIVATDLASRGIDIKGVSHVINAQLPKEEEFYIHRSGRTARAGMEGVVISLYREEDIKLIEKLEEKGIEFQFSDVKNGSWTEANAWNKRSTRKKTDADIDQQAWKQVRKAKKVKPGYKKKMKHQQQSVKRQLSKKAGFKKKR</sequence>
<evidence type="ECO:0000256" key="5">
    <source>
        <dbReference type="PROSITE-ProRule" id="PRU00552"/>
    </source>
</evidence>
<dbReference type="Pfam" id="PF00271">
    <property type="entry name" value="Helicase_C"/>
    <property type="match status" value="1"/>
</dbReference>
<dbReference type="InterPro" id="IPR027417">
    <property type="entry name" value="P-loop_NTPase"/>
</dbReference>
<dbReference type="RefSeq" id="WP_348025725.1">
    <property type="nucleotide sequence ID" value="NZ_CP129113.1"/>
</dbReference>
<dbReference type="Pfam" id="PF00270">
    <property type="entry name" value="DEAD"/>
    <property type="match status" value="1"/>
</dbReference>
<feature type="domain" description="DEAD-box RNA helicase Q" evidence="9">
    <location>
        <begin position="4"/>
        <end position="32"/>
    </location>
</feature>
<evidence type="ECO:0000259" key="7">
    <source>
        <dbReference type="PROSITE" id="PS51192"/>
    </source>
</evidence>
<evidence type="ECO:0000256" key="4">
    <source>
        <dbReference type="ARBA" id="ARBA00022840"/>
    </source>
</evidence>
<keyword evidence="11" id="KW-1185">Reference proteome</keyword>
<evidence type="ECO:0000256" key="1">
    <source>
        <dbReference type="ARBA" id="ARBA00022741"/>
    </source>
</evidence>
<evidence type="ECO:0000313" key="10">
    <source>
        <dbReference type="EMBL" id="WLV23579.1"/>
    </source>
</evidence>
<dbReference type="PANTHER" id="PTHR47963:SF1">
    <property type="entry name" value="DEAD-BOX ATP-DEPENDENT RNA HELICASE CSHB"/>
    <property type="match status" value="1"/>
</dbReference>
<dbReference type="PROSITE" id="PS51194">
    <property type="entry name" value="HELICASE_CTER"/>
    <property type="match status" value="1"/>
</dbReference>
<dbReference type="EC" id="3.6.4.-" evidence="10"/>
<dbReference type="InterPro" id="IPR014001">
    <property type="entry name" value="Helicase_ATP-bd"/>
</dbReference>
<name>A0ABY9KRP8_9BACI</name>
<dbReference type="InterPro" id="IPR044742">
    <property type="entry name" value="DEAD/DEAH_RhlB"/>
</dbReference>
<feature type="region of interest" description="Disordered" evidence="6">
    <location>
        <begin position="388"/>
        <end position="439"/>
    </location>
</feature>
<reference evidence="10" key="1">
    <citation type="submission" date="2023-06" db="EMBL/GenBank/DDBJ databases">
        <title>A Treasure from Seagulls: Isolation and Description of Aciduricobacillus qingdaonensis gen. nov., sp. nov., a Rare Obligately Uric Acid-utilizing Member in the Family Bacillaceae.</title>
        <authorList>
            <person name="Liu W."/>
            <person name="Wang B."/>
        </authorList>
    </citation>
    <scope>NUCLEOTIDE SEQUENCE</scope>
    <source>
        <strain evidence="10">44XB</strain>
    </source>
</reference>
<dbReference type="EMBL" id="CP129113">
    <property type="protein sequence ID" value="WLV23579.1"/>
    <property type="molecule type" value="Genomic_DNA"/>
</dbReference>
<dbReference type="GO" id="GO:0004386">
    <property type="term" value="F:helicase activity"/>
    <property type="evidence" value="ECO:0007669"/>
    <property type="project" value="UniProtKB-KW"/>
</dbReference>
<evidence type="ECO:0000259" key="8">
    <source>
        <dbReference type="PROSITE" id="PS51194"/>
    </source>
</evidence>
<proteinExistence type="predicted"/>
<dbReference type="SMART" id="SM00487">
    <property type="entry name" value="DEXDc"/>
    <property type="match status" value="1"/>
</dbReference>
<dbReference type="InterPro" id="IPR014014">
    <property type="entry name" value="RNA_helicase_DEAD_Q_motif"/>
</dbReference>
<feature type="short sequence motif" description="Q motif" evidence="5">
    <location>
        <begin position="4"/>
        <end position="32"/>
    </location>
</feature>
<evidence type="ECO:0000256" key="3">
    <source>
        <dbReference type="ARBA" id="ARBA00022806"/>
    </source>
</evidence>
<dbReference type="Gene3D" id="3.40.50.300">
    <property type="entry name" value="P-loop containing nucleotide triphosphate hydrolases"/>
    <property type="match status" value="2"/>
</dbReference>
<evidence type="ECO:0000256" key="2">
    <source>
        <dbReference type="ARBA" id="ARBA00022801"/>
    </source>
</evidence>
<evidence type="ECO:0000313" key="11">
    <source>
        <dbReference type="Proteomes" id="UP001180087"/>
    </source>
</evidence>
<dbReference type="SMART" id="SM00490">
    <property type="entry name" value="HELICc"/>
    <property type="match status" value="1"/>
</dbReference>
<keyword evidence="2 10" id="KW-0378">Hydrolase</keyword>
<dbReference type="CDD" id="cd00268">
    <property type="entry name" value="DEADc"/>
    <property type="match status" value="1"/>
</dbReference>
<dbReference type="GO" id="GO:0016787">
    <property type="term" value="F:hydrolase activity"/>
    <property type="evidence" value="ECO:0007669"/>
    <property type="project" value="UniProtKB-KW"/>
</dbReference>
<dbReference type="PROSITE" id="PS51192">
    <property type="entry name" value="HELICASE_ATP_BIND_1"/>
    <property type="match status" value="1"/>
</dbReference>
<organism evidence="10 11">
    <name type="scientific">Aciduricibacillus chroicocephali</name>
    <dbReference type="NCBI Taxonomy" id="3054939"/>
    <lineage>
        <taxon>Bacteria</taxon>
        <taxon>Bacillati</taxon>
        <taxon>Bacillota</taxon>
        <taxon>Bacilli</taxon>
        <taxon>Bacillales</taxon>
        <taxon>Bacillaceae</taxon>
        <taxon>Aciduricibacillus</taxon>
    </lineage>
</organism>
<dbReference type="InterPro" id="IPR011545">
    <property type="entry name" value="DEAD/DEAH_box_helicase_dom"/>
</dbReference>
<dbReference type="SUPFAM" id="SSF52540">
    <property type="entry name" value="P-loop containing nucleoside triphosphate hydrolases"/>
    <property type="match status" value="1"/>
</dbReference>
<keyword evidence="3 10" id="KW-0347">Helicase</keyword>
<keyword evidence="1" id="KW-0547">Nucleotide-binding</keyword>
<feature type="domain" description="Helicase ATP-binding" evidence="7">
    <location>
        <begin position="35"/>
        <end position="209"/>
    </location>
</feature>
<dbReference type="PROSITE" id="PS51195">
    <property type="entry name" value="Q_MOTIF"/>
    <property type="match status" value="1"/>
</dbReference>
<evidence type="ECO:0000256" key="6">
    <source>
        <dbReference type="SAM" id="MobiDB-lite"/>
    </source>
</evidence>